<reference evidence="1 2" key="1">
    <citation type="submission" date="2023-08" db="EMBL/GenBank/DDBJ databases">
        <title>A Necator americanus chromosomal reference genome.</title>
        <authorList>
            <person name="Ilik V."/>
            <person name="Petrzelkova K.J."/>
            <person name="Pardy F."/>
            <person name="Fuh T."/>
            <person name="Niatou-Singa F.S."/>
            <person name="Gouil Q."/>
            <person name="Baker L."/>
            <person name="Ritchie M.E."/>
            <person name="Jex A.R."/>
            <person name="Gazzola D."/>
            <person name="Li H."/>
            <person name="Toshio Fujiwara R."/>
            <person name="Zhan B."/>
            <person name="Aroian R.V."/>
            <person name="Pafco B."/>
            <person name="Schwarz E.M."/>
        </authorList>
    </citation>
    <scope>NUCLEOTIDE SEQUENCE [LARGE SCALE GENOMIC DNA]</scope>
    <source>
        <strain evidence="1 2">Aroian</strain>
        <tissue evidence="1">Whole animal</tissue>
    </source>
</reference>
<proteinExistence type="predicted"/>
<protein>
    <submittedName>
        <fullName evidence="1">Uncharacterized protein</fullName>
    </submittedName>
</protein>
<keyword evidence="2" id="KW-1185">Reference proteome</keyword>
<name>A0ABR1CI46_NECAM</name>
<sequence length="104" mass="11492">MESCNTAPASDGRRDINDPFLPSFNSDDMSYALRASLRQVGLQNLVKVVDIPPVNLKRQLVHNRAYDRLCETPNCVVCPDGSQGDCNCVGLSTLAKQEEFYELG</sequence>
<gene>
    <name evidence="1" type="primary">Necator_chrII.g7965</name>
    <name evidence="1" type="ORF">RB195_020171</name>
</gene>
<dbReference type="EMBL" id="JAVFWL010000002">
    <property type="protein sequence ID" value="KAK6737909.1"/>
    <property type="molecule type" value="Genomic_DNA"/>
</dbReference>
<organism evidence="1 2">
    <name type="scientific">Necator americanus</name>
    <name type="common">Human hookworm</name>
    <dbReference type="NCBI Taxonomy" id="51031"/>
    <lineage>
        <taxon>Eukaryota</taxon>
        <taxon>Metazoa</taxon>
        <taxon>Ecdysozoa</taxon>
        <taxon>Nematoda</taxon>
        <taxon>Chromadorea</taxon>
        <taxon>Rhabditida</taxon>
        <taxon>Rhabditina</taxon>
        <taxon>Rhabditomorpha</taxon>
        <taxon>Strongyloidea</taxon>
        <taxon>Ancylostomatidae</taxon>
        <taxon>Bunostominae</taxon>
        <taxon>Necator</taxon>
    </lineage>
</organism>
<evidence type="ECO:0000313" key="2">
    <source>
        <dbReference type="Proteomes" id="UP001303046"/>
    </source>
</evidence>
<dbReference type="Proteomes" id="UP001303046">
    <property type="component" value="Unassembled WGS sequence"/>
</dbReference>
<evidence type="ECO:0000313" key="1">
    <source>
        <dbReference type="EMBL" id="KAK6737909.1"/>
    </source>
</evidence>
<comment type="caution">
    <text evidence="1">The sequence shown here is derived from an EMBL/GenBank/DDBJ whole genome shotgun (WGS) entry which is preliminary data.</text>
</comment>
<accession>A0ABR1CI46</accession>